<evidence type="ECO:0000256" key="8">
    <source>
        <dbReference type="SAM" id="Phobius"/>
    </source>
</evidence>
<dbReference type="RefSeq" id="WP_072843450.1">
    <property type="nucleotide sequence ID" value="NZ_FNAB01000003.1"/>
</dbReference>
<keyword evidence="5 8" id="KW-0812">Transmembrane</keyword>
<evidence type="ECO:0000313" key="9">
    <source>
        <dbReference type="EMBL" id="SDD13447.1"/>
    </source>
</evidence>
<gene>
    <name evidence="9" type="ORF">SAMN05444580_10358</name>
</gene>
<organism evidence="9 10">
    <name type="scientific">Rhodococcus tukisamuensis</name>
    <dbReference type="NCBI Taxonomy" id="168276"/>
    <lineage>
        <taxon>Bacteria</taxon>
        <taxon>Bacillati</taxon>
        <taxon>Actinomycetota</taxon>
        <taxon>Actinomycetes</taxon>
        <taxon>Mycobacteriales</taxon>
        <taxon>Nocardiaceae</taxon>
        <taxon>Rhodococcus</taxon>
    </lineage>
</organism>
<evidence type="ECO:0000313" key="10">
    <source>
        <dbReference type="Proteomes" id="UP000199417"/>
    </source>
</evidence>
<evidence type="ECO:0000256" key="4">
    <source>
        <dbReference type="ARBA" id="ARBA00022475"/>
    </source>
</evidence>
<dbReference type="STRING" id="168276.SAMN05444580_10358"/>
<evidence type="ECO:0000256" key="1">
    <source>
        <dbReference type="ARBA" id="ARBA00004651"/>
    </source>
</evidence>
<keyword evidence="7 8" id="KW-0472">Membrane</keyword>
<evidence type="ECO:0000256" key="3">
    <source>
        <dbReference type="ARBA" id="ARBA00022448"/>
    </source>
</evidence>
<evidence type="ECO:0000256" key="6">
    <source>
        <dbReference type="ARBA" id="ARBA00022989"/>
    </source>
</evidence>
<keyword evidence="4" id="KW-1003">Cell membrane</keyword>
<accession>A0A1G6SBD6</accession>
<protein>
    <submittedName>
        <fullName evidence="9">4-azaleucine resistance probable transporter AzlC</fullName>
    </submittedName>
</protein>
<reference evidence="9 10" key="1">
    <citation type="submission" date="2016-10" db="EMBL/GenBank/DDBJ databases">
        <authorList>
            <person name="de Groot N.N."/>
        </authorList>
    </citation>
    <scope>NUCLEOTIDE SEQUENCE [LARGE SCALE GENOMIC DNA]</scope>
    <source>
        <strain evidence="9 10">JCM 11308</strain>
    </source>
</reference>
<proteinExistence type="inferred from homology"/>
<dbReference type="GO" id="GO:1903785">
    <property type="term" value="P:L-valine transmembrane transport"/>
    <property type="evidence" value="ECO:0007669"/>
    <property type="project" value="TreeGrafter"/>
</dbReference>
<evidence type="ECO:0000256" key="7">
    <source>
        <dbReference type="ARBA" id="ARBA00023136"/>
    </source>
</evidence>
<feature type="transmembrane region" description="Helical" evidence="8">
    <location>
        <begin position="127"/>
        <end position="154"/>
    </location>
</feature>
<keyword evidence="3" id="KW-0813">Transport</keyword>
<feature type="transmembrane region" description="Helical" evidence="8">
    <location>
        <begin position="190"/>
        <end position="218"/>
    </location>
</feature>
<dbReference type="EMBL" id="FNAB01000003">
    <property type="protein sequence ID" value="SDD13447.1"/>
    <property type="molecule type" value="Genomic_DNA"/>
</dbReference>
<dbReference type="Pfam" id="PF03591">
    <property type="entry name" value="AzlC"/>
    <property type="match status" value="1"/>
</dbReference>
<dbReference type="PANTHER" id="PTHR34979:SF1">
    <property type="entry name" value="INNER MEMBRANE PROTEIN YGAZ"/>
    <property type="match status" value="1"/>
</dbReference>
<evidence type="ECO:0000256" key="2">
    <source>
        <dbReference type="ARBA" id="ARBA00010735"/>
    </source>
</evidence>
<dbReference type="GO" id="GO:0005886">
    <property type="term" value="C:plasma membrane"/>
    <property type="evidence" value="ECO:0007669"/>
    <property type="project" value="UniProtKB-SubCell"/>
</dbReference>
<comment type="subcellular location">
    <subcellularLocation>
        <location evidence="1">Cell membrane</location>
        <topology evidence="1">Multi-pass membrane protein</topology>
    </subcellularLocation>
</comment>
<dbReference type="AlphaFoldDB" id="A0A1G6SBD6"/>
<keyword evidence="10" id="KW-1185">Reference proteome</keyword>
<feature type="transmembrane region" description="Helical" evidence="8">
    <location>
        <begin position="12"/>
        <end position="38"/>
    </location>
</feature>
<dbReference type="PANTHER" id="PTHR34979">
    <property type="entry name" value="INNER MEMBRANE PROTEIN YGAZ"/>
    <property type="match status" value="1"/>
</dbReference>
<keyword evidence="6 8" id="KW-1133">Transmembrane helix</keyword>
<evidence type="ECO:0000256" key="5">
    <source>
        <dbReference type="ARBA" id="ARBA00022692"/>
    </source>
</evidence>
<dbReference type="InterPro" id="IPR011606">
    <property type="entry name" value="Brnchd-chn_aa_trnsp_permease"/>
</dbReference>
<name>A0A1G6SBD6_9NOCA</name>
<sequence>MRSTWRTLDRGLRADIALVCLADGVVGISYGAIAVGLGFEPWLPVLMAVLVLAGASEFLYLGIVAAGGSPVAAMVAGLLVNARHLPFGLAVGEVTGRGWRRVLGSHLLNDESVVFALGQPEPARRRAAFWLAGLGILICWPLGALVGAAAGTVIGDTDMFGLDAMFPTVLLALVLPALRDAGTAKAALVGAAVAVAATPFLPAGIPVLAALVGVVAVVGKKAAVR</sequence>
<feature type="transmembrane region" description="Helical" evidence="8">
    <location>
        <begin position="58"/>
        <end position="80"/>
    </location>
</feature>
<comment type="similarity">
    <text evidence="2">Belongs to the AzlC family.</text>
</comment>
<dbReference type="Proteomes" id="UP000199417">
    <property type="component" value="Unassembled WGS sequence"/>
</dbReference>